<feature type="transmembrane region" description="Helical" evidence="1">
    <location>
        <begin position="40"/>
        <end position="59"/>
    </location>
</feature>
<dbReference type="EMBL" id="SODV01000001">
    <property type="protein sequence ID" value="TDX01056.1"/>
    <property type="molecule type" value="Genomic_DNA"/>
</dbReference>
<name>A0A4R8DT44_9BACT</name>
<organism evidence="2 3">
    <name type="scientific">Dinghuibacter silviterrae</name>
    <dbReference type="NCBI Taxonomy" id="1539049"/>
    <lineage>
        <taxon>Bacteria</taxon>
        <taxon>Pseudomonadati</taxon>
        <taxon>Bacteroidota</taxon>
        <taxon>Chitinophagia</taxon>
        <taxon>Chitinophagales</taxon>
        <taxon>Chitinophagaceae</taxon>
        <taxon>Dinghuibacter</taxon>
    </lineage>
</organism>
<sequence length="249" mass="26939">MKNIGRIFYGISIAVMGLLTIWYAGFPYMLIPPQYTCPVGLVYVSGALMVLAGVSIVFWKKYGWIPLLLGLALLAVFCLFLTVSPHYKHFGDGENAAKELALAAGALVIAGGKWRRVGTILFALTIISFAVDHFLYAHEAADYVPAWIPGHVFWLYVTGGALMGFGLAILVQFKTRLMATLLGAMILTWFVILHIPRVITAGPAVMDGEIASAFLALAYGGTAFMIVREREHGESGKGVGEGNILKGQK</sequence>
<keyword evidence="3" id="KW-1185">Reference proteome</keyword>
<feature type="transmembrane region" description="Helical" evidence="1">
    <location>
        <begin position="7"/>
        <end position="28"/>
    </location>
</feature>
<feature type="transmembrane region" description="Helical" evidence="1">
    <location>
        <begin position="177"/>
        <end position="195"/>
    </location>
</feature>
<feature type="transmembrane region" description="Helical" evidence="1">
    <location>
        <begin position="119"/>
        <end position="136"/>
    </location>
</feature>
<comment type="caution">
    <text evidence="2">The sequence shown here is derived from an EMBL/GenBank/DDBJ whole genome shotgun (WGS) entry which is preliminary data.</text>
</comment>
<dbReference type="RefSeq" id="WP_133993281.1">
    <property type="nucleotide sequence ID" value="NZ_SODV01000001.1"/>
</dbReference>
<evidence type="ECO:0000256" key="1">
    <source>
        <dbReference type="SAM" id="Phobius"/>
    </source>
</evidence>
<keyword evidence="1" id="KW-0812">Transmembrane</keyword>
<feature type="transmembrane region" description="Helical" evidence="1">
    <location>
        <begin position="210"/>
        <end position="227"/>
    </location>
</feature>
<evidence type="ECO:0000313" key="3">
    <source>
        <dbReference type="Proteomes" id="UP000294498"/>
    </source>
</evidence>
<feature type="transmembrane region" description="Helical" evidence="1">
    <location>
        <begin position="95"/>
        <end position="112"/>
    </location>
</feature>
<dbReference type="OrthoDB" id="676045at2"/>
<feature type="transmembrane region" description="Helical" evidence="1">
    <location>
        <begin position="64"/>
        <end position="83"/>
    </location>
</feature>
<proteinExistence type="predicted"/>
<accession>A0A4R8DT44</accession>
<evidence type="ECO:0000313" key="2">
    <source>
        <dbReference type="EMBL" id="TDX01056.1"/>
    </source>
</evidence>
<keyword evidence="1" id="KW-1133">Transmembrane helix</keyword>
<feature type="transmembrane region" description="Helical" evidence="1">
    <location>
        <begin position="148"/>
        <end position="170"/>
    </location>
</feature>
<protein>
    <recommendedName>
        <fullName evidence="4">DoxX-like protein</fullName>
    </recommendedName>
</protein>
<evidence type="ECO:0008006" key="4">
    <source>
        <dbReference type="Google" id="ProtNLM"/>
    </source>
</evidence>
<keyword evidence="1" id="KW-0472">Membrane</keyword>
<dbReference type="Proteomes" id="UP000294498">
    <property type="component" value="Unassembled WGS sequence"/>
</dbReference>
<dbReference type="AlphaFoldDB" id="A0A4R8DT44"/>
<reference evidence="2 3" key="1">
    <citation type="submission" date="2019-03" db="EMBL/GenBank/DDBJ databases">
        <title>Genomic Encyclopedia of Type Strains, Phase IV (KMG-IV): sequencing the most valuable type-strain genomes for metagenomic binning, comparative biology and taxonomic classification.</title>
        <authorList>
            <person name="Goeker M."/>
        </authorList>
    </citation>
    <scope>NUCLEOTIDE SEQUENCE [LARGE SCALE GENOMIC DNA]</scope>
    <source>
        <strain evidence="2 3">DSM 100059</strain>
    </source>
</reference>
<gene>
    <name evidence="2" type="ORF">EDB95_2087</name>
</gene>